<dbReference type="SUPFAM" id="SSF51984">
    <property type="entry name" value="MurCD N-terminal domain"/>
    <property type="match status" value="1"/>
</dbReference>
<dbReference type="InterPro" id="IPR000713">
    <property type="entry name" value="Mur_ligase_N"/>
</dbReference>
<dbReference type="InterPro" id="IPR036615">
    <property type="entry name" value="Mur_ligase_C_dom_sf"/>
</dbReference>
<dbReference type="Proteomes" id="UP000665561">
    <property type="component" value="Unassembled WGS sequence"/>
</dbReference>
<name>A0ABW9XSB9_9BACL</name>
<dbReference type="SUPFAM" id="SSF53244">
    <property type="entry name" value="MurD-like peptide ligases, peptide-binding domain"/>
    <property type="match status" value="1"/>
</dbReference>
<dbReference type="Gene3D" id="3.40.1190.10">
    <property type="entry name" value="Mur-like, catalytic domain"/>
    <property type="match status" value="1"/>
</dbReference>
<keyword evidence="6" id="KW-0573">Peptidoglycan synthesis</keyword>
<evidence type="ECO:0000313" key="12">
    <source>
        <dbReference type="EMBL" id="NBD25525.1"/>
    </source>
</evidence>
<dbReference type="SUPFAM" id="SSF53623">
    <property type="entry name" value="MurD-like peptide ligases, catalytic domain"/>
    <property type="match status" value="1"/>
</dbReference>
<dbReference type="InterPro" id="IPR013221">
    <property type="entry name" value="Mur_ligase_cen"/>
</dbReference>
<evidence type="ECO:0008006" key="14">
    <source>
        <dbReference type="Google" id="ProtNLM"/>
    </source>
</evidence>
<reference evidence="12 13" key="1">
    <citation type="submission" date="2020-01" db="EMBL/GenBank/DDBJ databases">
        <title>Paenibacillus soybeanensis sp. nov. isolated from the nodules of soybean (Glycine max(L.) Merr).</title>
        <authorList>
            <person name="Wang H."/>
        </authorList>
    </citation>
    <scope>NUCLEOTIDE SEQUENCE [LARGE SCALE GENOMIC DNA]</scope>
    <source>
        <strain evidence="12 13">T1</strain>
    </source>
</reference>
<evidence type="ECO:0000256" key="5">
    <source>
        <dbReference type="ARBA" id="ARBA00022960"/>
    </source>
</evidence>
<feature type="domain" description="Mur ligase central" evidence="11">
    <location>
        <begin position="108"/>
        <end position="283"/>
    </location>
</feature>
<dbReference type="PANTHER" id="PTHR43445:SF3">
    <property type="entry name" value="UDP-N-ACETYLMURAMATE--L-ALANINE LIGASE"/>
    <property type="match status" value="1"/>
</dbReference>
<protein>
    <recommendedName>
        <fullName evidence="14">UDP-N-acetylmuramate--L-alanine ligase</fullName>
    </recommendedName>
</protein>
<evidence type="ECO:0000256" key="2">
    <source>
        <dbReference type="ARBA" id="ARBA00022618"/>
    </source>
</evidence>
<keyword evidence="8" id="KW-0961">Cell wall biogenesis/degradation</keyword>
<dbReference type="PANTHER" id="PTHR43445">
    <property type="entry name" value="UDP-N-ACETYLMURAMATE--L-ALANINE LIGASE-RELATED"/>
    <property type="match status" value="1"/>
</dbReference>
<keyword evidence="1" id="KW-0436">Ligase</keyword>
<dbReference type="Gene3D" id="3.40.50.720">
    <property type="entry name" value="NAD(P)-binding Rossmann-like Domain"/>
    <property type="match status" value="1"/>
</dbReference>
<organism evidence="12 13">
    <name type="scientific">Paenibacillus glycinis</name>
    <dbReference type="NCBI Taxonomy" id="2697035"/>
    <lineage>
        <taxon>Bacteria</taxon>
        <taxon>Bacillati</taxon>
        <taxon>Bacillota</taxon>
        <taxon>Bacilli</taxon>
        <taxon>Bacillales</taxon>
        <taxon>Paenibacillaceae</taxon>
        <taxon>Paenibacillus</taxon>
    </lineage>
</organism>
<evidence type="ECO:0000313" key="13">
    <source>
        <dbReference type="Proteomes" id="UP000665561"/>
    </source>
</evidence>
<keyword evidence="7" id="KW-0131">Cell cycle</keyword>
<evidence type="ECO:0000256" key="3">
    <source>
        <dbReference type="ARBA" id="ARBA00022741"/>
    </source>
</evidence>
<keyword evidence="2" id="KW-0132">Cell division</keyword>
<accession>A0ABW9XSB9</accession>
<dbReference type="InterPro" id="IPR036565">
    <property type="entry name" value="Mur-like_cat_sf"/>
</dbReference>
<evidence type="ECO:0000259" key="9">
    <source>
        <dbReference type="Pfam" id="PF01225"/>
    </source>
</evidence>
<gene>
    <name evidence="12" type="ORF">GT019_16715</name>
</gene>
<dbReference type="InterPro" id="IPR004101">
    <property type="entry name" value="Mur_ligase_C"/>
</dbReference>
<evidence type="ECO:0000259" key="11">
    <source>
        <dbReference type="Pfam" id="PF08245"/>
    </source>
</evidence>
<keyword evidence="4" id="KW-0067">ATP-binding</keyword>
<evidence type="ECO:0000256" key="8">
    <source>
        <dbReference type="ARBA" id="ARBA00023316"/>
    </source>
</evidence>
<dbReference type="Pfam" id="PF08245">
    <property type="entry name" value="Mur_ligase_M"/>
    <property type="match status" value="1"/>
</dbReference>
<dbReference type="Pfam" id="PF01225">
    <property type="entry name" value="Mur_ligase"/>
    <property type="match status" value="1"/>
</dbReference>
<evidence type="ECO:0000256" key="1">
    <source>
        <dbReference type="ARBA" id="ARBA00022598"/>
    </source>
</evidence>
<dbReference type="RefSeq" id="WP_161744325.1">
    <property type="nucleotide sequence ID" value="NZ_JAAAMV010000012.1"/>
</dbReference>
<dbReference type="EMBL" id="JAAAMV010000012">
    <property type="protein sequence ID" value="NBD25525.1"/>
    <property type="molecule type" value="Genomic_DNA"/>
</dbReference>
<sequence length="465" mass="51094">MKLHVIGIGGTGMRGIAEIASAKGHLVTGSDLKRSSNVDKLEKKGIKIFNEHSKRNVEKVNAIIVSGMIDNDNPEILEAKLRHIPIWSRMQGLDRLLHGSGQRISVIGSVGKTTTTALLESAFSNGINPTVYMGAESKTTGESGSLGDGRIAIIESCEYQGAFFGFRTDNIILTDIVPNHENYFGTDIDSVSSAFVNFIESSLASKVFLPANIEDNPAFKDLIRDNKVVTYGLHSGSWRANIISRNHFTTMFQVQHNNTVAGEFLINMPGDHLVKNLIPGIALAMEFGISPNVIRDGLLNARLPNRRFDVKYQSDHYIGIDDNARNPSQLASTLSVISRFLPNYRIVVVAGMWGHLNPRPLHQFAEVLKNVDAVMIADIGRAARSMGGAEDDNAIELLIEELANFEVIGVRGISIAQICEKVENLSKDGPVALLTFGYDNYKENFIEIHNAVISNIKHRFEPANF</sequence>
<evidence type="ECO:0000259" key="10">
    <source>
        <dbReference type="Pfam" id="PF02875"/>
    </source>
</evidence>
<keyword evidence="3" id="KW-0547">Nucleotide-binding</keyword>
<evidence type="ECO:0000256" key="4">
    <source>
        <dbReference type="ARBA" id="ARBA00022840"/>
    </source>
</evidence>
<feature type="domain" description="Mur ligase C-terminal" evidence="10">
    <location>
        <begin position="306"/>
        <end position="386"/>
    </location>
</feature>
<evidence type="ECO:0000256" key="6">
    <source>
        <dbReference type="ARBA" id="ARBA00022984"/>
    </source>
</evidence>
<dbReference type="InterPro" id="IPR050061">
    <property type="entry name" value="MurCDEF_pg_biosynth"/>
</dbReference>
<comment type="caution">
    <text evidence="12">The sequence shown here is derived from an EMBL/GenBank/DDBJ whole genome shotgun (WGS) entry which is preliminary data.</text>
</comment>
<evidence type="ECO:0000256" key="7">
    <source>
        <dbReference type="ARBA" id="ARBA00023306"/>
    </source>
</evidence>
<keyword evidence="5" id="KW-0133">Cell shape</keyword>
<keyword evidence="13" id="KW-1185">Reference proteome</keyword>
<feature type="domain" description="Mur ligase N-terminal catalytic" evidence="9">
    <location>
        <begin position="3"/>
        <end position="98"/>
    </location>
</feature>
<proteinExistence type="predicted"/>
<dbReference type="Gene3D" id="3.90.190.20">
    <property type="entry name" value="Mur ligase, C-terminal domain"/>
    <property type="match status" value="1"/>
</dbReference>
<dbReference type="Pfam" id="PF02875">
    <property type="entry name" value="Mur_ligase_C"/>
    <property type="match status" value="1"/>
</dbReference>